<sequence>MSVKEVLVDYPESNDWVPPPLNKSLYLGSSSQNLIKDHALLHSMSSSVTVDSQLKMEHSIGNIISDAVTRLVRTLQEDFRKEIRDQIQVFRENLKGLPSETVMSDNETRKEFQTFRQDLQVLKDELKDLRKTTERNTEHLLSLGTNFKETKQHVHSLQKDVNELRRQTDRNTEEIRTLQTELRYP</sequence>
<evidence type="ECO:0000313" key="3">
    <source>
        <dbReference type="Proteomes" id="UP000246702"/>
    </source>
</evidence>
<accession>A0A317WLE4</accession>
<dbReference type="EMBL" id="MSFK01000016">
    <property type="protein sequence ID" value="PWY85877.1"/>
    <property type="molecule type" value="Genomic_DNA"/>
</dbReference>
<dbReference type="GeneID" id="37115456"/>
<feature type="coiled-coil region" evidence="1">
    <location>
        <begin position="112"/>
        <end position="181"/>
    </location>
</feature>
<name>A0A317WLE4_9EURO</name>
<evidence type="ECO:0000256" key="1">
    <source>
        <dbReference type="SAM" id="Coils"/>
    </source>
</evidence>
<reference evidence="2 3" key="1">
    <citation type="submission" date="2016-12" db="EMBL/GenBank/DDBJ databases">
        <title>The genomes of Aspergillus section Nigri reveals drivers in fungal speciation.</title>
        <authorList>
            <consortium name="DOE Joint Genome Institute"/>
            <person name="Vesth T.C."/>
            <person name="Nybo J."/>
            <person name="Theobald S."/>
            <person name="Brandl J."/>
            <person name="Frisvad J.C."/>
            <person name="Nielsen K.F."/>
            <person name="Lyhne E.K."/>
            <person name="Kogle M.E."/>
            <person name="Kuo A."/>
            <person name="Riley R."/>
            <person name="Clum A."/>
            <person name="Nolan M."/>
            <person name="Lipzen A."/>
            <person name="Salamov A."/>
            <person name="Henrissat B."/>
            <person name="Wiebenga A."/>
            <person name="De Vries R.P."/>
            <person name="Grigoriev I.V."/>
            <person name="Mortensen U.H."/>
            <person name="Andersen M.R."/>
            <person name="Baker S.E."/>
        </authorList>
    </citation>
    <scope>NUCLEOTIDE SEQUENCE [LARGE SCALE GENOMIC DNA]</scope>
    <source>
        <strain evidence="2 3">CBS 115572</strain>
    </source>
</reference>
<gene>
    <name evidence="2" type="ORF">BO94DRAFT_547053</name>
</gene>
<keyword evidence="3" id="KW-1185">Reference proteome</keyword>
<dbReference type="Gene3D" id="1.10.287.1490">
    <property type="match status" value="1"/>
</dbReference>
<proteinExistence type="predicted"/>
<dbReference type="Proteomes" id="UP000246702">
    <property type="component" value="Unassembled WGS sequence"/>
</dbReference>
<protein>
    <submittedName>
        <fullName evidence="2">Uncharacterized protein</fullName>
    </submittedName>
</protein>
<dbReference type="AlphaFoldDB" id="A0A317WLE4"/>
<comment type="caution">
    <text evidence="2">The sequence shown here is derived from an EMBL/GenBank/DDBJ whole genome shotgun (WGS) entry which is preliminary data.</text>
</comment>
<dbReference type="RefSeq" id="XP_025466894.1">
    <property type="nucleotide sequence ID" value="XM_025613313.1"/>
</dbReference>
<organism evidence="2 3">
    <name type="scientific">Aspergillus sclerotioniger CBS 115572</name>
    <dbReference type="NCBI Taxonomy" id="1450535"/>
    <lineage>
        <taxon>Eukaryota</taxon>
        <taxon>Fungi</taxon>
        <taxon>Dikarya</taxon>
        <taxon>Ascomycota</taxon>
        <taxon>Pezizomycotina</taxon>
        <taxon>Eurotiomycetes</taxon>
        <taxon>Eurotiomycetidae</taxon>
        <taxon>Eurotiales</taxon>
        <taxon>Aspergillaceae</taxon>
        <taxon>Aspergillus</taxon>
        <taxon>Aspergillus subgen. Circumdati</taxon>
    </lineage>
</organism>
<evidence type="ECO:0000313" key="2">
    <source>
        <dbReference type="EMBL" id="PWY85877.1"/>
    </source>
</evidence>
<keyword evidence="1" id="KW-0175">Coiled coil</keyword>